<reference evidence="6" key="1">
    <citation type="journal article" date="2014" name="Int. J. Syst. Evol. Microbiol.">
        <title>Complete genome of a new Firmicutes species belonging to the dominant human colonic microbiota ('Ruminococcus bicirculans') reveals two chromosomes and a selective capacity to utilize plant glucans.</title>
        <authorList>
            <consortium name="NISC Comparative Sequencing Program"/>
            <person name="Wegmann U."/>
            <person name="Louis P."/>
            <person name="Goesmann A."/>
            <person name="Henrissat B."/>
            <person name="Duncan S.H."/>
            <person name="Flint H.J."/>
        </authorList>
    </citation>
    <scope>NUCLEOTIDE SEQUENCE</scope>
    <source>
        <strain evidence="6">VKM Ac-1246</strain>
    </source>
</reference>
<evidence type="ECO:0000256" key="3">
    <source>
        <dbReference type="ARBA" id="ARBA00022801"/>
    </source>
</evidence>
<dbReference type="PANTHER" id="PTHR43248:SF29">
    <property type="entry name" value="TRIPEPTIDYL AMINOPEPTIDASE"/>
    <property type="match status" value="1"/>
</dbReference>
<gene>
    <name evidence="6" type="ORF">GCM10017579_30670</name>
</gene>
<dbReference type="InterPro" id="IPR013595">
    <property type="entry name" value="Pept_S33_TAP-like_C"/>
</dbReference>
<reference evidence="6" key="2">
    <citation type="submission" date="2023-01" db="EMBL/GenBank/DDBJ databases">
        <authorList>
            <person name="Sun Q."/>
            <person name="Evtushenko L."/>
        </authorList>
    </citation>
    <scope>NUCLEOTIDE SEQUENCE</scope>
    <source>
        <strain evidence="6">VKM Ac-1246</strain>
    </source>
</reference>
<accession>A0ABQ5T1I3</accession>
<keyword evidence="7" id="KW-1185">Reference proteome</keyword>
<comment type="similarity">
    <text evidence="1">Belongs to the peptidase S33 family.</text>
</comment>
<dbReference type="Gene3D" id="3.40.50.1820">
    <property type="entry name" value="alpha/beta hydrolase"/>
    <property type="match status" value="1"/>
</dbReference>
<feature type="domain" description="Peptidase S33 tripeptidyl aminopeptidase-like C-terminal" evidence="5">
    <location>
        <begin position="405"/>
        <end position="506"/>
    </location>
</feature>
<proteinExistence type="inferred from homology"/>
<dbReference type="SUPFAM" id="SSF53474">
    <property type="entry name" value="alpha/beta-Hydrolases"/>
    <property type="match status" value="1"/>
</dbReference>
<evidence type="ECO:0000256" key="4">
    <source>
        <dbReference type="SAM" id="SignalP"/>
    </source>
</evidence>
<comment type="caution">
    <text evidence="6">The sequence shown here is derived from an EMBL/GenBank/DDBJ whole genome shotgun (WGS) entry which is preliminary data.</text>
</comment>
<keyword evidence="3" id="KW-0378">Hydrolase</keyword>
<evidence type="ECO:0000313" key="6">
    <source>
        <dbReference type="EMBL" id="GLJ69031.1"/>
    </source>
</evidence>
<evidence type="ECO:0000256" key="1">
    <source>
        <dbReference type="ARBA" id="ARBA00010088"/>
    </source>
</evidence>
<evidence type="ECO:0000256" key="2">
    <source>
        <dbReference type="ARBA" id="ARBA00022729"/>
    </source>
</evidence>
<evidence type="ECO:0000259" key="5">
    <source>
        <dbReference type="Pfam" id="PF08386"/>
    </source>
</evidence>
<organism evidence="6 7">
    <name type="scientific">Nocardioides luteus</name>
    <dbReference type="NCBI Taxonomy" id="1844"/>
    <lineage>
        <taxon>Bacteria</taxon>
        <taxon>Bacillati</taxon>
        <taxon>Actinomycetota</taxon>
        <taxon>Actinomycetes</taxon>
        <taxon>Propionibacteriales</taxon>
        <taxon>Nocardioidaceae</taxon>
        <taxon>Nocardioides</taxon>
    </lineage>
</organism>
<dbReference type="EMBL" id="BSEL01000005">
    <property type="protein sequence ID" value="GLJ69031.1"/>
    <property type="molecule type" value="Genomic_DNA"/>
</dbReference>
<keyword evidence="2 4" id="KW-0732">Signal</keyword>
<dbReference type="Proteomes" id="UP001142292">
    <property type="component" value="Unassembled WGS sequence"/>
</dbReference>
<dbReference type="PANTHER" id="PTHR43248">
    <property type="entry name" value="2-SUCCINYL-6-HYDROXY-2,4-CYCLOHEXADIENE-1-CARBOXYLATE SYNTHASE"/>
    <property type="match status" value="1"/>
</dbReference>
<protein>
    <submittedName>
        <fullName evidence="6">Proteinase</fullName>
    </submittedName>
</protein>
<dbReference type="RefSeq" id="WP_229787402.1">
    <property type="nucleotide sequence ID" value="NZ_BMRK01000003.1"/>
</dbReference>
<sequence>MKPKAVTGALAMTALLAFTAGCGSDSGAPDADRVSPSAEATAAPTEGLQSFYSQKLDWKKCNGAFECATLEVPLDYSDPTGRTIEVAVIKDPANKKKIGSLAINPGGPGGSGIEYALYNNQSFSPAVRNSYDIVGFDPRGVGQSTPVDCLDDDALDAYVAVDPDPDTPAETQAYTDTGVAMANGCAAQKDGISAHVSTVEAARDMDVLRAALGEDQLDYFGASYGTQLGSTYAELYPDRVGRFVLDGAIAPGLSVLDSNLAQAKGFEVALRSYVKNCVDQGSCFLGDTVDDGVERVQKLMDDIDAEPLPAGDRELTSGNALYGLITPLYVESYWPYLTDALQAAMKGDGSQLMSLSDNYAGRDPDGGYINNTMEANWAVNCLDDPSGLSPEEVRKQLPAFEKAAPTFGAALAWMLNGCAAEKFKATEPEPEIDAEGSNPIVVIGTTRDPATPYEWAEALAEALDSGVLVSRDGDGHTGYMQGNGCVDDAVDDYLVDGKVPDDGLEC</sequence>
<dbReference type="InterPro" id="IPR051601">
    <property type="entry name" value="Serine_prot/Carboxylest_S33"/>
</dbReference>
<feature type="signal peptide" evidence="4">
    <location>
        <begin position="1"/>
        <end position="19"/>
    </location>
</feature>
<dbReference type="Pfam" id="PF08386">
    <property type="entry name" value="Abhydrolase_4"/>
    <property type="match status" value="1"/>
</dbReference>
<feature type="chain" id="PRO_5045749292" evidence="4">
    <location>
        <begin position="20"/>
        <end position="506"/>
    </location>
</feature>
<dbReference type="PROSITE" id="PS51257">
    <property type="entry name" value="PROKAR_LIPOPROTEIN"/>
    <property type="match status" value="1"/>
</dbReference>
<evidence type="ECO:0000313" key="7">
    <source>
        <dbReference type="Proteomes" id="UP001142292"/>
    </source>
</evidence>
<name>A0ABQ5T1I3_9ACTN</name>
<dbReference type="InterPro" id="IPR029058">
    <property type="entry name" value="AB_hydrolase_fold"/>
</dbReference>